<dbReference type="KEGG" id="dmr:Deima_0533"/>
<dbReference type="EMBL" id="CP002454">
    <property type="protein sequence ID" value="ADV66192.1"/>
    <property type="molecule type" value="Genomic_DNA"/>
</dbReference>
<name>E8U553_DEIML</name>
<dbReference type="Proteomes" id="UP000008635">
    <property type="component" value="Chromosome"/>
</dbReference>
<proteinExistence type="predicted"/>
<sequence>MTDETKQQNLPDPADKEQAEGDRQDTPTQDQGQSPHVDPAMNREPAEGGRDEVEGQNG</sequence>
<feature type="region of interest" description="Disordered" evidence="1">
    <location>
        <begin position="1"/>
        <end position="58"/>
    </location>
</feature>
<evidence type="ECO:0000256" key="1">
    <source>
        <dbReference type="SAM" id="MobiDB-lite"/>
    </source>
</evidence>
<evidence type="ECO:0000313" key="3">
    <source>
        <dbReference type="Proteomes" id="UP000008635"/>
    </source>
</evidence>
<keyword evidence="3" id="KW-1185">Reference proteome</keyword>
<feature type="compositionally biased region" description="Basic and acidic residues" evidence="1">
    <location>
        <begin position="13"/>
        <end position="25"/>
    </location>
</feature>
<dbReference type="AlphaFoldDB" id="E8U553"/>
<feature type="compositionally biased region" description="Basic and acidic residues" evidence="1">
    <location>
        <begin position="44"/>
        <end position="58"/>
    </location>
</feature>
<protein>
    <submittedName>
        <fullName evidence="2">Uncharacterized protein</fullName>
    </submittedName>
</protein>
<reference evidence="2 3" key="1">
    <citation type="journal article" date="2011" name="Stand. Genomic Sci.">
        <title>Complete genome sequence of Deinococcus maricopensis type strain (LB-34).</title>
        <authorList>
            <person name="Pukall R."/>
            <person name="Zeytun A."/>
            <person name="Lucas S."/>
            <person name="Lapidus A."/>
            <person name="Hammon N."/>
            <person name="Deshpande S."/>
            <person name="Nolan M."/>
            <person name="Cheng J.F."/>
            <person name="Pitluck S."/>
            <person name="Liolios K."/>
            <person name="Pagani I."/>
            <person name="Mikhailova N."/>
            <person name="Ivanova N."/>
            <person name="Mavromatis K."/>
            <person name="Pati A."/>
            <person name="Tapia R."/>
            <person name="Han C."/>
            <person name="Goodwin L."/>
            <person name="Chen A."/>
            <person name="Palaniappan K."/>
            <person name="Land M."/>
            <person name="Hauser L."/>
            <person name="Chang Y.J."/>
            <person name="Jeffries C.D."/>
            <person name="Brambilla E.M."/>
            <person name="Rohde M."/>
            <person name="Goker M."/>
            <person name="Detter J.C."/>
            <person name="Woyke T."/>
            <person name="Bristow J."/>
            <person name="Eisen J.A."/>
            <person name="Markowitz V."/>
            <person name="Hugenholtz P."/>
            <person name="Kyrpides N.C."/>
            <person name="Klenk H.P."/>
        </authorList>
    </citation>
    <scope>NUCLEOTIDE SEQUENCE [LARGE SCALE GENOMIC DNA]</scope>
    <source>
        <strain evidence="3">DSM 21211 / LMG 22137 / NRRL B-23946 / LB-34</strain>
    </source>
</reference>
<dbReference type="RefSeq" id="WP_013555697.1">
    <property type="nucleotide sequence ID" value="NC_014958.1"/>
</dbReference>
<dbReference type="STRING" id="709986.Deima_0533"/>
<organism evidence="2 3">
    <name type="scientific">Deinococcus maricopensis (strain DSM 21211 / LMG 22137 / NRRL B-23946 / LB-34)</name>
    <dbReference type="NCBI Taxonomy" id="709986"/>
    <lineage>
        <taxon>Bacteria</taxon>
        <taxon>Thermotogati</taxon>
        <taxon>Deinococcota</taxon>
        <taxon>Deinococci</taxon>
        <taxon>Deinococcales</taxon>
        <taxon>Deinococcaceae</taxon>
        <taxon>Deinococcus</taxon>
    </lineage>
</organism>
<evidence type="ECO:0000313" key="2">
    <source>
        <dbReference type="EMBL" id="ADV66192.1"/>
    </source>
</evidence>
<accession>E8U553</accession>
<reference evidence="3" key="2">
    <citation type="submission" date="2011-01" db="EMBL/GenBank/DDBJ databases">
        <title>The complete genome of Deinococcus maricopensis DSM 21211.</title>
        <authorList>
            <consortium name="US DOE Joint Genome Institute (JGI-PGF)"/>
            <person name="Lucas S."/>
            <person name="Copeland A."/>
            <person name="Lapidus A."/>
            <person name="Goodwin L."/>
            <person name="Pitluck S."/>
            <person name="Kyrpides N."/>
            <person name="Mavromatis K."/>
            <person name="Pagani I."/>
            <person name="Ivanova N."/>
            <person name="Ovchinnikova G."/>
            <person name="Zeytun A."/>
            <person name="Detter J.C."/>
            <person name="Han C."/>
            <person name="Land M."/>
            <person name="Hauser L."/>
            <person name="Markowitz V."/>
            <person name="Cheng J.-F."/>
            <person name="Hugenholtz P."/>
            <person name="Woyke T."/>
            <person name="Wu D."/>
            <person name="Pukall R."/>
            <person name="Gehrich-Schroeter G."/>
            <person name="Brambilla E."/>
            <person name="Klenk H.-P."/>
            <person name="Eisen J.A."/>
        </authorList>
    </citation>
    <scope>NUCLEOTIDE SEQUENCE [LARGE SCALE GENOMIC DNA]</scope>
    <source>
        <strain evidence="3">DSM 21211 / LMG 22137 / NRRL B-23946 / LB-34</strain>
    </source>
</reference>
<gene>
    <name evidence="2" type="ordered locus">Deima_0533</name>
</gene>
<dbReference type="HOGENOM" id="CLU_210203_0_0_0"/>